<protein>
    <recommendedName>
        <fullName evidence="4">Lipoprotein</fullName>
    </recommendedName>
</protein>
<name>A0A364P3L0_9PROT</name>
<keyword evidence="3" id="KW-1185">Reference proteome</keyword>
<accession>A0A364P3L0</accession>
<evidence type="ECO:0000256" key="1">
    <source>
        <dbReference type="SAM" id="SignalP"/>
    </source>
</evidence>
<dbReference type="PROSITE" id="PS51257">
    <property type="entry name" value="PROKAR_LIPOPROTEIN"/>
    <property type="match status" value="1"/>
</dbReference>
<dbReference type="EMBL" id="PGTO01000001">
    <property type="protein sequence ID" value="RAU23929.1"/>
    <property type="molecule type" value="Genomic_DNA"/>
</dbReference>
<organism evidence="2 3">
    <name type="scientific">Paramagnetospirillum kuznetsovii</name>
    <dbReference type="NCBI Taxonomy" id="2053833"/>
    <lineage>
        <taxon>Bacteria</taxon>
        <taxon>Pseudomonadati</taxon>
        <taxon>Pseudomonadota</taxon>
        <taxon>Alphaproteobacteria</taxon>
        <taxon>Rhodospirillales</taxon>
        <taxon>Magnetospirillaceae</taxon>
        <taxon>Paramagnetospirillum</taxon>
    </lineage>
</organism>
<feature type="chain" id="PRO_5016849935" description="Lipoprotein" evidence="1">
    <location>
        <begin position="21"/>
        <end position="137"/>
    </location>
</feature>
<gene>
    <name evidence="2" type="ORF">CU669_02330</name>
</gene>
<evidence type="ECO:0000313" key="2">
    <source>
        <dbReference type="EMBL" id="RAU23929.1"/>
    </source>
</evidence>
<evidence type="ECO:0000313" key="3">
    <source>
        <dbReference type="Proteomes" id="UP000251075"/>
    </source>
</evidence>
<dbReference type="OrthoDB" id="7360289at2"/>
<evidence type="ECO:0008006" key="4">
    <source>
        <dbReference type="Google" id="ProtNLM"/>
    </source>
</evidence>
<reference evidence="2 3" key="1">
    <citation type="submission" date="2017-11" db="EMBL/GenBank/DDBJ databases">
        <title>Draft genome sequence of magnetotactic bacterium Magnetospirillum kuznetsovii LBB-42.</title>
        <authorList>
            <person name="Grouzdev D.S."/>
            <person name="Rysina M.S."/>
            <person name="Baslerov R.V."/>
            <person name="Koziaeva V."/>
        </authorList>
    </citation>
    <scope>NUCLEOTIDE SEQUENCE [LARGE SCALE GENOMIC DNA]</scope>
    <source>
        <strain evidence="2 3">LBB-42</strain>
    </source>
</reference>
<proteinExistence type="predicted"/>
<dbReference type="AlphaFoldDB" id="A0A364P3L0"/>
<feature type="signal peptide" evidence="1">
    <location>
        <begin position="1"/>
        <end position="20"/>
    </location>
</feature>
<sequence length="137" mass="15175">MGLLRMTVLVLVAAAVTGCASGEAFVDRSYTVRSVKKQKLPGYNGTLTVCYDGDAPTEKRDHLASEACEVYGLQAILIQEYKWQCRLTVPHLAVYSCVDPNMRLANGSYINPFMPGQVDRWVRGQKTEKADDGDQDQ</sequence>
<comment type="caution">
    <text evidence="2">The sequence shown here is derived from an EMBL/GenBank/DDBJ whole genome shotgun (WGS) entry which is preliminary data.</text>
</comment>
<keyword evidence="1" id="KW-0732">Signal</keyword>
<dbReference type="Proteomes" id="UP000251075">
    <property type="component" value="Unassembled WGS sequence"/>
</dbReference>